<dbReference type="Pfam" id="PF02464">
    <property type="entry name" value="CinA"/>
    <property type="match status" value="1"/>
</dbReference>
<accession>A0ABX1KC30</accession>
<dbReference type="EMBL" id="JABACI010000002">
    <property type="protein sequence ID" value="NLP83655.1"/>
    <property type="molecule type" value="Genomic_DNA"/>
</dbReference>
<evidence type="ECO:0000313" key="3">
    <source>
        <dbReference type="Proteomes" id="UP001429745"/>
    </source>
</evidence>
<dbReference type="InterPro" id="IPR036653">
    <property type="entry name" value="CinA-like_C"/>
</dbReference>
<name>A0ABX1KC30_9MICO</name>
<dbReference type="Proteomes" id="UP001429745">
    <property type="component" value="Unassembled WGS sequence"/>
</dbReference>
<dbReference type="InterPro" id="IPR008136">
    <property type="entry name" value="CinA_C"/>
</dbReference>
<dbReference type="NCBIfam" id="TIGR00199">
    <property type="entry name" value="PncC_domain"/>
    <property type="match status" value="1"/>
</dbReference>
<proteinExistence type="predicted"/>
<dbReference type="Gene3D" id="3.90.950.20">
    <property type="entry name" value="CinA-like"/>
    <property type="match status" value="1"/>
</dbReference>
<reference evidence="2 3" key="1">
    <citation type="submission" date="2020-04" db="EMBL/GenBank/DDBJ databases">
        <title>CFH 90308 Microbacterium sp.</title>
        <authorList>
            <person name="Nie G."/>
            <person name="Ming H."/>
            <person name="Xia T."/>
        </authorList>
    </citation>
    <scope>NUCLEOTIDE SEQUENCE [LARGE SCALE GENOMIC DNA]</scope>
    <source>
        <strain evidence="2 3">CFH 90308</strain>
    </source>
</reference>
<gene>
    <name evidence="2" type="ORF">HF576_07340</name>
</gene>
<evidence type="ECO:0000259" key="1">
    <source>
        <dbReference type="Pfam" id="PF02464"/>
    </source>
</evidence>
<comment type="caution">
    <text evidence="2">The sequence shown here is derived from an EMBL/GenBank/DDBJ whole genome shotgun (WGS) entry which is preliminary data.</text>
</comment>
<keyword evidence="3" id="KW-1185">Reference proteome</keyword>
<sequence>MHASPTYEAAAQVLAALVRRGWTIAVAESLTGGLATSALVDVPGASAAVRGGVVAYSTEVKRDALGVDAGLLDAVGAVDVTVAWQMADGVRRMLGADVGVSTTGVAGPEPQDGQPVGTVWIAVVTPSGESTTLHVFAGDRPAIRRQAVAAALAETIRQL</sequence>
<feature type="domain" description="CinA C-terminal" evidence="1">
    <location>
        <begin position="9"/>
        <end position="156"/>
    </location>
</feature>
<protein>
    <submittedName>
        <fullName evidence="2">CinA family protein</fullName>
    </submittedName>
</protein>
<evidence type="ECO:0000313" key="2">
    <source>
        <dbReference type="EMBL" id="NLP83655.1"/>
    </source>
</evidence>
<dbReference type="SUPFAM" id="SSF142433">
    <property type="entry name" value="CinA-like"/>
    <property type="match status" value="1"/>
</dbReference>
<organism evidence="2 3">
    <name type="scientific">Microbacterium salsuginis</name>
    <dbReference type="NCBI Taxonomy" id="2722803"/>
    <lineage>
        <taxon>Bacteria</taxon>
        <taxon>Bacillati</taxon>
        <taxon>Actinomycetota</taxon>
        <taxon>Actinomycetes</taxon>
        <taxon>Micrococcales</taxon>
        <taxon>Microbacteriaceae</taxon>
        <taxon>Microbacterium</taxon>
    </lineage>
</organism>